<keyword evidence="3" id="KW-1185">Reference proteome</keyword>
<dbReference type="EMBL" id="CAJNAU010000239">
    <property type="protein sequence ID" value="CAE6869302.1"/>
    <property type="molecule type" value="Genomic_DNA"/>
</dbReference>
<protein>
    <recommendedName>
        <fullName evidence="4">Lipoprotein</fullName>
    </recommendedName>
</protein>
<accession>A0ABM8T960</accession>
<evidence type="ECO:0000256" key="1">
    <source>
        <dbReference type="SAM" id="SignalP"/>
    </source>
</evidence>
<evidence type="ECO:0008006" key="4">
    <source>
        <dbReference type="Google" id="ProtNLM"/>
    </source>
</evidence>
<feature type="chain" id="PRO_5046333757" description="Lipoprotein" evidence="1">
    <location>
        <begin position="18"/>
        <end position="181"/>
    </location>
</feature>
<keyword evidence="1" id="KW-0732">Signal</keyword>
<reference evidence="2 3" key="1">
    <citation type="submission" date="2021-02" db="EMBL/GenBank/DDBJ databases">
        <authorList>
            <person name="Vanwijnsberghe S."/>
        </authorList>
    </citation>
    <scope>NUCLEOTIDE SEQUENCE [LARGE SCALE GENOMIC DNA]</scope>
    <source>
        <strain evidence="2 3">R-69658</strain>
    </source>
</reference>
<evidence type="ECO:0000313" key="2">
    <source>
        <dbReference type="EMBL" id="CAE6869302.1"/>
    </source>
</evidence>
<sequence>MKKGLALALLCTTLLVACVHEPMNKSTPYNPQTDARVRVYFGVSTHFYFNTACEPQRGALGYGGGGGMAVAKPRMLHLANTTIGMPVPEDAYRYYDEYVVKADQPLTITLDTGGWSQVNGFVITETRQHVAGSFVPRPGMDYEAFPGGNKGSLRLTVRQLRLEDERVQTEPMTADPAPLCR</sequence>
<proteinExistence type="predicted"/>
<gene>
    <name evidence="2" type="ORF">R69658_08050</name>
</gene>
<feature type="signal peptide" evidence="1">
    <location>
        <begin position="1"/>
        <end position="17"/>
    </location>
</feature>
<dbReference type="Proteomes" id="UP000674425">
    <property type="component" value="Unassembled WGS sequence"/>
</dbReference>
<name>A0ABM8T960_9BURK</name>
<evidence type="ECO:0000313" key="3">
    <source>
        <dbReference type="Proteomes" id="UP000674425"/>
    </source>
</evidence>
<organism evidence="2 3">
    <name type="scientific">Paraburkholderia aspalathi</name>
    <dbReference type="NCBI Taxonomy" id="1324617"/>
    <lineage>
        <taxon>Bacteria</taxon>
        <taxon>Pseudomonadati</taxon>
        <taxon>Pseudomonadota</taxon>
        <taxon>Betaproteobacteria</taxon>
        <taxon>Burkholderiales</taxon>
        <taxon>Burkholderiaceae</taxon>
        <taxon>Paraburkholderia</taxon>
    </lineage>
</organism>
<comment type="caution">
    <text evidence="2">The sequence shown here is derived from an EMBL/GenBank/DDBJ whole genome shotgun (WGS) entry which is preliminary data.</text>
</comment>
<dbReference type="PROSITE" id="PS51257">
    <property type="entry name" value="PROKAR_LIPOPROTEIN"/>
    <property type="match status" value="1"/>
</dbReference>